<protein>
    <recommendedName>
        <fullName evidence="3">ApbE family lipoprotein</fullName>
    </recommendedName>
</protein>
<dbReference type="PATRIC" id="fig|1123384.7.peg.327"/>
<evidence type="ECO:0000313" key="2">
    <source>
        <dbReference type="Proteomes" id="UP000077469"/>
    </source>
</evidence>
<dbReference type="InterPro" id="IPR003374">
    <property type="entry name" value="ApbE-like_sf"/>
</dbReference>
<dbReference type="PaxDb" id="1123384-AJ81_01640"/>
<gene>
    <name evidence="1" type="ORF">AJ81_01640</name>
</gene>
<name>A0A0X1KPA5_9THEM</name>
<dbReference type="Proteomes" id="UP000077469">
    <property type="component" value="Chromosome"/>
</dbReference>
<dbReference type="AlphaFoldDB" id="A0A0X1KPA5"/>
<reference evidence="1 2" key="1">
    <citation type="submission" date="2014-01" db="EMBL/GenBank/DDBJ databases">
        <title>Genome sequencing of Thermotog hypogea.</title>
        <authorList>
            <person name="Zhang X."/>
            <person name="Alvare G."/>
            <person name="Fristensky B."/>
            <person name="Chen L."/>
            <person name="Suen T."/>
            <person name="Chen Q."/>
            <person name="Ma K."/>
        </authorList>
    </citation>
    <scope>NUCLEOTIDE SEQUENCE [LARGE SCALE GENOMIC DNA]</scope>
    <source>
        <strain evidence="1 2">DSM 11164</strain>
    </source>
</reference>
<sequence>MKKFYRECSEGRFQSFTVQYRETDLWIGVDRFDSTMPDMVLELVEKLHCELYELAKVAPQFFSSLEPVQLFEGPKIALKMAQAANRANVGPTAAVAGAIADEVGQLLLKEFKCNEVVVENGGDIFINCERPITSLIYAGNSPLSNKIALKLPSGTWGVCTSSAKLGHSLSFGNADAVTVVCRNATIADAFATAYCNMVKNKNDVEDLLRTAINEDVLGVVVIFEDMLGVRGQFEIVLLDGDGDETHR</sequence>
<evidence type="ECO:0000313" key="1">
    <source>
        <dbReference type="EMBL" id="AJC73117.1"/>
    </source>
</evidence>
<keyword evidence="2" id="KW-1185">Reference proteome</keyword>
<dbReference type="STRING" id="1123384.AJ81_01640"/>
<dbReference type="KEGG" id="phy:AJ81_01640"/>
<dbReference type="RefSeq" id="WP_038059649.1">
    <property type="nucleotide sequence ID" value="NC_022795.1"/>
</dbReference>
<dbReference type="OrthoDB" id="9787842at2"/>
<dbReference type="Gene3D" id="3.10.520.10">
    <property type="entry name" value="ApbE-like domains"/>
    <property type="match status" value="1"/>
</dbReference>
<dbReference type="EMBL" id="CP007141">
    <property type="protein sequence ID" value="AJC73117.1"/>
    <property type="molecule type" value="Genomic_DNA"/>
</dbReference>
<evidence type="ECO:0008006" key="3">
    <source>
        <dbReference type="Google" id="ProtNLM"/>
    </source>
</evidence>
<dbReference type="SUPFAM" id="SSF143631">
    <property type="entry name" value="ApbE-like"/>
    <property type="match status" value="1"/>
</dbReference>
<organism evidence="1 2">
    <name type="scientific">Pseudothermotoga hypogea DSM 11164 = NBRC 106472</name>
    <dbReference type="NCBI Taxonomy" id="1123384"/>
    <lineage>
        <taxon>Bacteria</taxon>
        <taxon>Thermotogati</taxon>
        <taxon>Thermotogota</taxon>
        <taxon>Thermotogae</taxon>
        <taxon>Thermotogales</taxon>
        <taxon>Thermotogaceae</taxon>
        <taxon>Pseudothermotoga</taxon>
    </lineage>
</organism>
<proteinExistence type="predicted"/>
<accession>A0A0X1KPA5</accession>